<reference evidence="15" key="1">
    <citation type="journal article" date="2010" name="Science">
        <title>Plasticity of animal genome architecture unmasked by rapid evolution of a pelagic tunicate.</title>
        <authorList>
            <person name="Denoeud F."/>
            <person name="Henriet S."/>
            <person name="Mungpakdee S."/>
            <person name="Aury J.M."/>
            <person name="Da Silva C."/>
            <person name="Brinkmann H."/>
            <person name="Mikhaleva J."/>
            <person name="Olsen L.C."/>
            <person name="Jubin C."/>
            <person name="Canestro C."/>
            <person name="Bouquet J.M."/>
            <person name="Danks G."/>
            <person name="Poulain J."/>
            <person name="Campsteijn C."/>
            <person name="Adamski M."/>
            <person name="Cross I."/>
            <person name="Yadetie F."/>
            <person name="Muffato M."/>
            <person name="Louis A."/>
            <person name="Butcher S."/>
            <person name="Tsagkogeorga G."/>
            <person name="Konrad A."/>
            <person name="Singh S."/>
            <person name="Jensen M.F."/>
            <person name="Cong E.H."/>
            <person name="Eikeseth-Otteraa H."/>
            <person name="Noel B."/>
            <person name="Anthouard V."/>
            <person name="Porcel B.M."/>
            <person name="Kachouri-Lafond R."/>
            <person name="Nishino A."/>
            <person name="Ugolini M."/>
            <person name="Chourrout P."/>
            <person name="Nishida H."/>
            <person name="Aasland R."/>
            <person name="Huzurbazar S."/>
            <person name="Westhof E."/>
            <person name="Delsuc F."/>
            <person name="Lehrach H."/>
            <person name="Reinhardt R."/>
            <person name="Weissenbach J."/>
            <person name="Roy S.W."/>
            <person name="Artiguenave F."/>
            <person name="Postlethwait J.H."/>
            <person name="Manak J.R."/>
            <person name="Thompson E.M."/>
            <person name="Jaillon O."/>
            <person name="Du Pasquier L."/>
            <person name="Boudinot P."/>
            <person name="Liberles D.A."/>
            <person name="Volff J.N."/>
            <person name="Philippe H."/>
            <person name="Lenhard B."/>
            <person name="Roest Crollius H."/>
            <person name="Wincker P."/>
            <person name="Chourrout D."/>
        </authorList>
    </citation>
    <scope>NUCLEOTIDE SEQUENCE [LARGE SCALE GENOMIC DNA]</scope>
</reference>
<evidence type="ECO:0000256" key="9">
    <source>
        <dbReference type="ARBA" id="ARBA00049299"/>
    </source>
</evidence>
<evidence type="ECO:0000256" key="8">
    <source>
        <dbReference type="ARBA" id="ARBA00049014"/>
    </source>
</evidence>
<evidence type="ECO:0000256" key="4">
    <source>
        <dbReference type="ARBA" id="ARBA00022777"/>
    </source>
</evidence>
<dbReference type="GO" id="GO:0005524">
    <property type="term" value="F:ATP binding"/>
    <property type="evidence" value="ECO:0007669"/>
    <property type="project" value="UniProtKB-UniRule"/>
</dbReference>
<dbReference type="AlphaFoldDB" id="E4X027"/>
<dbReference type="Pfam" id="PF00069">
    <property type="entry name" value="Pkinase"/>
    <property type="match status" value="1"/>
</dbReference>
<dbReference type="GO" id="GO:1902531">
    <property type="term" value="P:regulation of intracellular signal transduction"/>
    <property type="evidence" value="ECO:0007669"/>
    <property type="project" value="UniProtKB-ARBA"/>
</dbReference>
<evidence type="ECO:0000256" key="3">
    <source>
        <dbReference type="ARBA" id="ARBA00022741"/>
    </source>
</evidence>
<dbReference type="InterPro" id="IPR000719">
    <property type="entry name" value="Prot_kinase_dom"/>
</dbReference>
<comment type="catalytic activity">
    <reaction evidence="8">
        <text>L-seryl-[protein] + ATP = O-phospho-L-seryl-[protein] + ADP + H(+)</text>
        <dbReference type="Rhea" id="RHEA:17989"/>
        <dbReference type="Rhea" id="RHEA-COMP:9863"/>
        <dbReference type="Rhea" id="RHEA-COMP:11604"/>
        <dbReference type="ChEBI" id="CHEBI:15378"/>
        <dbReference type="ChEBI" id="CHEBI:29999"/>
        <dbReference type="ChEBI" id="CHEBI:30616"/>
        <dbReference type="ChEBI" id="CHEBI:83421"/>
        <dbReference type="ChEBI" id="CHEBI:456216"/>
        <dbReference type="EC" id="2.7.12.2"/>
    </reaction>
</comment>
<evidence type="ECO:0000256" key="12">
    <source>
        <dbReference type="RuleBase" id="RU000304"/>
    </source>
</evidence>
<dbReference type="Gene3D" id="1.10.510.10">
    <property type="entry name" value="Transferase(Phosphotransferase) domain 1"/>
    <property type="match status" value="1"/>
</dbReference>
<accession>E4X027</accession>
<keyword evidence="2" id="KW-0808">Transferase</keyword>
<feature type="compositionally biased region" description="Basic residues" evidence="13">
    <location>
        <begin position="9"/>
        <end position="25"/>
    </location>
</feature>
<evidence type="ECO:0000256" key="13">
    <source>
        <dbReference type="SAM" id="MobiDB-lite"/>
    </source>
</evidence>
<dbReference type="PANTHER" id="PTHR48013">
    <property type="entry name" value="DUAL SPECIFICITY MITOGEN-ACTIVATED PROTEIN KINASE KINASE 5-RELATED"/>
    <property type="match status" value="1"/>
</dbReference>
<keyword evidence="5 11" id="KW-0067">ATP-binding</keyword>
<dbReference type="PROSITE" id="PS00108">
    <property type="entry name" value="PROTEIN_KINASE_ST"/>
    <property type="match status" value="1"/>
</dbReference>
<comment type="similarity">
    <text evidence="6">Belongs to the protein kinase superfamily. STE Ser/Thr protein kinase family. MAP kinase kinase subfamily.</text>
</comment>
<feature type="domain" description="Protein kinase" evidence="14">
    <location>
        <begin position="65"/>
        <end position="327"/>
    </location>
</feature>
<dbReference type="EMBL" id="FN653020">
    <property type="protein sequence ID" value="CBY23125.1"/>
    <property type="molecule type" value="Genomic_DNA"/>
</dbReference>
<evidence type="ECO:0000256" key="7">
    <source>
        <dbReference type="ARBA" id="ARBA00038999"/>
    </source>
</evidence>
<keyword evidence="16" id="KW-1185">Reference proteome</keyword>
<proteinExistence type="inferred from homology"/>
<evidence type="ECO:0000256" key="5">
    <source>
        <dbReference type="ARBA" id="ARBA00022840"/>
    </source>
</evidence>
<evidence type="ECO:0000256" key="6">
    <source>
        <dbReference type="ARBA" id="ARBA00038035"/>
    </source>
</evidence>
<evidence type="ECO:0000256" key="1">
    <source>
        <dbReference type="ARBA" id="ARBA00022527"/>
    </source>
</evidence>
<evidence type="ECO:0000256" key="10">
    <source>
        <dbReference type="ARBA" id="ARBA00051693"/>
    </source>
</evidence>
<dbReference type="GO" id="GO:0004708">
    <property type="term" value="F:MAP kinase kinase activity"/>
    <property type="evidence" value="ECO:0007669"/>
    <property type="project" value="UniProtKB-EC"/>
</dbReference>
<dbReference type="Gene3D" id="3.30.200.20">
    <property type="entry name" value="Phosphorylase Kinase, domain 1"/>
    <property type="match status" value="1"/>
</dbReference>
<sequence>MSDEQRPSSAKKPKAKKNRGPRVRLKIPIQQPNKEPNRTDGWIPNVQAPLIFPDGTQDMVNARDLVDLQHIGQGTFGIVTRSCLRTHPDYIFAVKHITFQDDNNEQKTMMKDLEVNKSTIECPYTVSYLGALFKEGEILICMELCDMSLDNYYKKAHQYELCVLDFVLASVAHAVLKAIQFLHEKKMMHRDIKPSNILIKKQDNETVSILVCDFGIAGNLVNSMAKTNVGCKPYMSPERIKAGEGYTYKSDIWSLGVSLIELAEGKHPFTNASTQFDILKMVMEDPAPGLDQDDRFPESCADFISLCLKKDPIDRAHYELLLEHRFLQECMNPQQLFHHYEELQRCIKSEENSNQQS</sequence>
<feature type="region of interest" description="Disordered" evidence="13">
    <location>
        <begin position="1"/>
        <end position="42"/>
    </location>
</feature>
<keyword evidence="1 12" id="KW-0723">Serine/threonine-protein kinase</keyword>
<dbReference type="GO" id="GO:0004674">
    <property type="term" value="F:protein serine/threonine kinase activity"/>
    <property type="evidence" value="ECO:0007669"/>
    <property type="project" value="UniProtKB-KW"/>
</dbReference>
<keyword evidence="3 11" id="KW-0547">Nucleotide-binding</keyword>
<dbReference type="SMART" id="SM00220">
    <property type="entry name" value="S_TKc"/>
    <property type="match status" value="1"/>
</dbReference>
<comment type="catalytic activity">
    <reaction evidence="9">
        <text>L-threonyl-[protein] + ATP = O-phospho-L-threonyl-[protein] + ADP + H(+)</text>
        <dbReference type="Rhea" id="RHEA:46608"/>
        <dbReference type="Rhea" id="RHEA-COMP:11060"/>
        <dbReference type="Rhea" id="RHEA-COMP:11605"/>
        <dbReference type="ChEBI" id="CHEBI:15378"/>
        <dbReference type="ChEBI" id="CHEBI:30013"/>
        <dbReference type="ChEBI" id="CHEBI:30616"/>
        <dbReference type="ChEBI" id="CHEBI:61977"/>
        <dbReference type="ChEBI" id="CHEBI:456216"/>
        <dbReference type="EC" id="2.7.12.2"/>
    </reaction>
</comment>
<gene>
    <name evidence="15" type="ORF">GSOID_T00015053001</name>
</gene>
<keyword evidence="4" id="KW-0418">Kinase</keyword>
<dbReference type="Proteomes" id="UP000001307">
    <property type="component" value="Unassembled WGS sequence"/>
</dbReference>
<dbReference type="PROSITE" id="PS00107">
    <property type="entry name" value="PROTEIN_KINASE_ATP"/>
    <property type="match status" value="1"/>
</dbReference>
<feature type="binding site" evidence="11">
    <location>
        <position position="95"/>
    </location>
    <ligand>
        <name>ATP</name>
        <dbReference type="ChEBI" id="CHEBI:30616"/>
    </ligand>
</feature>
<dbReference type="InParanoid" id="E4X027"/>
<evidence type="ECO:0000256" key="11">
    <source>
        <dbReference type="PROSITE-ProRule" id="PRU10141"/>
    </source>
</evidence>
<dbReference type="OrthoDB" id="10252354at2759"/>
<dbReference type="InterPro" id="IPR011009">
    <property type="entry name" value="Kinase-like_dom_sf"/>
</dbReference>
<comment type="catalytic activity">
    <reaction evidence="10">
        <text>L-tyrosyl-[protein] + ATP = O-phospho-L-tyrosyl-[protein] + ADP + H(+)</text>
        <dbReference type="Rhea" id="RHEA:10596"/>
        <dbReference type="Rhea" id="RHEA-COMP:10136"/>
        <dbReference type="Rhea" id="RHEA-COMP:20101"/>
        <dbReference type="ChEBI" id="CHEBI:15378"/>
        <dbReference type="ChEBI" id="CHEBI:30616"/>
        <dbReference type="ChEBI" id="CHEBI:46858"/>
        <dbReference type="ChEBI" id="CHEBI:61978"/>
        <dbReference type="ChEBI" id="CHEBI:456216"/>
        <dbReference type="EC" id="2.7.12.2"/>
    </reaction>
</comment>
<dbReference type="InterPro" id="IPR008271">
    <property type="entry name" value="Ser/Thr_kinase_AS"/>
</dbReference>
<name>E4X027_OIKDI</name>
<dbReference type="InterPro" id="IPR017441">
    <property type="entry name" value="Protein_kinase_ATP_BS"/>
</dbReference>
<dbReference type="FunFam" id="3.30.200.20:FF:000040">
    <property type="entry name" value="Dual specificity mitogen-activated protein kinase kinase"/>
    <property type="match status" value="1"/>
</dbReference>
<dbReference type="EC" id="2.7.12.2" evidence="7"/>
<dbReference type="GO" id="GO:0051403">
    <property type="term" value="P:stress-activated MAPK cascade"/>
    <property type="evidence" value="ECO:0007669"/>
    <property type="project" value="TreeGrafter"/>
</dbReference>
<evidence type="ECO:0000259" key="14">
    <source>
        <dbReference type="PROSITE" id="PS50011"/>
    </source>
</evidence>
<evidence type="ECO:0000313" key="16">
    <source>
        <dbReference type="Proteomes" id="UP000001307"/>
    </source>
</evidence>
<dbReference type="FunCoup" id="E4X027">
    <property type="interactions" value="287"/>
</dbReference>
<organism evidence="15">
    <name type="scientific">Oikopleura dioica</name>
    <name type="common">Tunicate</name>
    <dbReference type="NCBI Taxonomy" id="34765"/>
    <lineage>
        <taxon>Eukaryota</taxon>
        <taxon>Metazoa</taxon>
        <taxon>Chordata</taxon>
        <taxon>Tunicata</taxon>
        <taxon>Appendicularia</taxon>
        <taxon>Copelata</taxon>
        <taxon>Oikopleuridae</taxon>
        <taxon>Oikopleura</taxon>
    </lineage>
</organism>
<evidence type="ECO:0000313" key="15">
    <source>
        <dbReference type="EMBL" id="CBY23125.1"/>
    </source>
</evidence>
<dbReference type="PROSITE" id="PS50011">
    <property type="entry name" value="PROTEIN_KINASE_DOM"/>
    <property type="match status" value="1"/>
</dbReference>
<dbReference type="SUPFAM" id="SSF56112">
    <property type="entry name" value="Protein kinase-like (PK-like)"/>
    <property type="match status" value="1"/>
</dbReference>
<evidence type="ECO:0000256" key="2">
    <source>
        <dbReference type="ARBA" id="ARBA00022679"/>
    </source>
</evidence>
<protein>
    <recommendedName>
        <fullName evidence="7">mitogen-activated protein kinase kinase</fullName>
        <ecNumber evidence="7">2.7.12.2</ecNumber>
    </recommendedName>
</protein>
<dbReference type="PANTHER" id="PTHR48013:SF11">
    <property type="entry name" value="LICORNE"/>
    <property type="match status" value="1"/>
</dbReference>